<organism evidence="2 3">
    <name type="scientific">Acidovorax facilis</name>
    <dbReference type="NCBI Taxonomy" id="12917"/>
    <lineage>
        <taxon>Bacteria</taxon>
        <taxon>Pseudomonadati</taxon>
        <taxon>Pseudomonadota</taxon>
        <taxon>Betaproteobacteria</taxon>
        <taxon>Burkholderiales</taxon>
        <taxon>Comamonadaceae</taxon>
        <taxon>Acidovorax</taxon>
    </lineage>
</organism>
<dbReference type="Proteomes" id="UP001595693">
    <property type="component" value="Unassembled WGS sequence"/>
</dbReference>
<evidence type="ECO:0000313" key="2">
    <source>
        <dbReference type="EMBL" id="MFC3934244.1"/>
    </source>
</evidence>
<dbReference type="PROSITE" id="PS51257">
    <property type="entry name" value="PROKAR_LIPOPROTEIN"/>
    <property type="match status" value="1"/>
</dbReference>
<dbReference type="RefSeq" id="WP_252635704.1">
    <property type="nucleotide sequence ID" value="NZ_JAMXAX010000049.1"/>
</dbReference>
<keyword evidence="3" id="KW-1185">Reference proteome</keyword>
<accession>A0ABV8D747</accession>
<comment type="caution">
    <text evidence="2">The sequence shown here is derived from an EMBL/GenBank/DDBJ whole genome shotgun (WGS) entry which is preliminary data.</text>
</comment>
<dbReference type="EMBL" id="JBHSAJ010000015">
    <property type="protein sequence ID" value="MFC3934244.1"/>
    <property type="molecule type" value="Genomic_DNA"/>
</dbReference>
<reference evidence="3" key="1">
    <citation type="journal article" date="2019" name="Int. J. Syst. Evol. Microbiol.">
        <title>The Global Catalogue of Microorganisms (GCM) 10K type strain sequencing project: providing services to taxonomists for standard genome sequencing and annotation.</title>
        <authorList>
            <consortium name="The Broad Institute Genomics Platform"/>
            <consortium name="The Broad Institute Genome Sequencing Center for Infectious Disease"/>
            <person name="Wu L."/>
            <person name="Ma J."/>
        </authorList>
    </citation>
    <scope>NUCLEOTIDE SEQUENCE [LARGE SCALE GENOMIC DNA]</scope>
    <source>
        <strain evidence="3">CCUG 2113</strain>
    </source>
</reference>
<dbReference type="InterPro" id="IPR047937">
    <property type="entry name" value="Eex_IncN-like"/>
</dbReference>
<sequence>MNKLFLLGVVALVLAGCGKPVPIESVESLVANPARLKELRAQCKAHHAKVGDAQCNAVAEATRRRFMGGGTPYTPAQAPALEASAAQDKAP</sequence>
<name>A0ABV8D747_9BURK</name>
<evidence type="ECO:0000256" key="1">
    <source>
        <dbReference type="SAM" id="MobiDB-lite"/>
    </source>
</evidence>
<gene>
    <name evidence="2" type="ORF">ACFOW3_06365</name>
</gene>
<protein>
    <submittedName>
        <fullName evidence="2">EexN family lipoprotein</fullName>
    </submittedName>
</protein>
<feature type="region of interest" description="Disordered" evidence="1">
    <location>
        <begin position="66"/>
        <end position="91"/>
    </location>
</feature>
<dbReference type="NCBIfam" id="NF033894">
    <property type="entry name" value="Eex_IncN"/>
    <property type="match status" value="1"/>
</dbReference>
<keyword evidence="2" id="KW-0449">Lipoprotein</keyword>
<feature type="compositionally biased region" description="Low complexity" evidence="1">
    <location>
        <begin position="75"/>
        <end position="91"/>
    </location>
</feature>
<proteinExistence type="predicted"/>
<evidence type="ECO:0000313" key="3">
    <source>
        <dbReference type="Proteomes" id="UP001595693"/>
    </source>
</evidence>